<dbReference type="PANTHER" id="PTHR21301">
    <property type="entry name" value="REVERSE TRANSCRIPTASE"/>
    <property type="match status" value="1"/>
</dbReference>
<dbReference type="KEGG" id="cvn:111114246"/>
<feature type="region of interest" description="Disordered" evidence="1">
    <location>
        <begin position="19"/>
        <end position="43"/>
    </location>
</feature>
<dbReference type="RefSeq" id="XP_022308238.1">
    <property type="nucleotide sequence ID" value="XM_022452530.1"/>
</dbReference>
<dbReference type="Proteomes" id="UP000694844">
    <property type="component" value="Chromosome 9"/>
</dbReference>
<keyword evidence="3" id="KW-1185">Reference proteome</keyword>
<gene>
    <name evidence="4" type="primary">LOC111114246</name>
</gene>
<dbReference type="GeneID" id="111114246"/>
<proteinExistence type="predicted"/>
<evidence type="ECO:0000259" key="2">
    <source>
        <dbReference type="PROSITE" id="PS50878"/>
    </source>
</evidence>
<dbReference type="OrthoDB" id="10029313at2759"/>
<feature type="domain" description="Reverse transcriptase" evidence="2">
    <location>
        <begin position="263"/>
        <end position="500"/>
    </location>
</feature>
<dbReference type="Pfam" id="PF00078">
    <property type="entry name" value="RVT_1"/>
    <property type="match status" value="1"/>
</dbReference>
<dbReference type="InterPro" id="IPR000477">
    <property type="entry name" value="RT_dom"/>
</dbReference>
<evidence type="ECO:0000256" key="1">
    <source>
        <dbReference type="SAM" id="MobiDB-lite"/>
    </source>
</evidence>
<evidence type="ECO:0000313" key="3">
    <source>
        <dbReference type="Proteomes" id="UP000694844"/>
    </source>
</evidence>
<feature type="compositionally biased region" description="Basic residues" evidence="1">
    <location>
        <begin position="34"/>
        <end position="43"/>
    </location>
</feature>
<name>A0A8B8BXX6_CRAVI</name>
<sequence length="597" mass="69167">MALTTDLKKTREKKFLRDKVPHTRNSRSDAQVNKSRKPRSRRFKRKNVIAGDRQLLTLDICPVLNTSSVPLSESETSLLSKGLNFCPTPHEVDEKQVREDTREFFRRLRLKEHFSRKQPDSGDDLHDFSKPQLHDLEKYKLYRPKSNWEPTPGKCGALESYIDAVESDIEKLLSEQANVPDNLNKEERSALQSLKNRDDIVIKKADKGSTVVVLDKEKYIAEAHRQLSDERFYMKLDSDPTEEFSAAITKTLEEMHKKNEIGDNVYETLNPIDCRPGQFYLLPKIHKEGMPGRPIVSAIGHPTEKISEYIDLHLRPHVEKLPSYLKDTTDYINKTPSTDLPDHTLLVTMDVTSLYTNIPHDEGIEACREVWDRRSVQVPSTESLTKLLEHVLKCNNFMFNGEHYLQINGTAMGTKMAPSYANIFMGRLERNLLLKAPFRPLSWLRFIDDIEMKWVECRDRLEEFISFANSFHRSIKFTVEISDSENIFLDTTSTLIGGKIEFNLHTKPTDPHLYLMPTSCHPPHTFKGVPKGLATRIRRICSSSALYQKESDLLNPIYAREATKPTLYRLLLMRWQNMIDKTFYATNRKTISPEFHW</sequence>
<protein>
    <submittedName>
        <fullName evidence="4">Uncharacterized protein LOC111114246</fullName>
    </submittedName>
</protein>
<evidence type="ECO:0000313" key="4">
    <source>
        <dbReference type="RefSeq" id="XP_022308238.1"/>
    </source>
</evidence>
<reference evidence="4" key="1">
    <citation type="submission" date="2025-08" db="UniProtKB">
        <authorList>
            <consortium name="RefSeq"/>
        </authorList>
    </citation>
    <scope>IDENTIFICATION</scope>
    <source>
        <tissue evidence="4">Whole sample</tissue>
    </source>
</reference>
<dbReference type="PANTHER" id="PTHR21301:SF10">
    <property type="entry name" value="REVERSE TRANSCRIPTASE DOMAIN-CONTAINING PROTEIN"/>
    <property type="match status" value="1"/>
</dbReference>
<accession>A0A8B8BXX6</accession>
<dbReference type="Pfam" id="PF26215">
    <property type="entry name" value="HTH_animal"/>
    <property type="match status" value="1"/>
</dbReference>
<organism evidence="3 4">
    <name type="scientific">Crassostrea virginica</name>
    <name type="common">Eastern oyster</name>
    <dbReference type="NCBI Taxonomy" id="6565"/>
    <lineage>
        <taxon>Eukaryota</taxon>
        <taxon>Metazoa</taxon>
        <taxon>Spiralia</taxon>
        <taxon>Lophotrochozoa</taxon>
        <taxon>Mollusca</taxon>
        <taxon>Bivalvia</taxon>
        <taxon>Autobranchia</taxon>
        <taxon>Pteriomorphia</taxon>
        <taxon>Ostreida</taxon>
        <taxon>Ostreoidea</taxon>
        <taxon>Ostreidae</taxon>
        <taxon>Crassostrea</taxon>
    </lineage>
</organism>
<dbReference type="InterPro" id="IPR058912">
    <property type="entry name" value="HTH_animal"/>
</dbReference>
<dbReference type="AlphaFoldDB" id="A0A8B8BXX6"/>
<dbReference type="PROSITE" id="PS50878">
    <property type="entry name" value="RT_POL"/>
    <property type="match status" value="1"/>
</dbReference>